<feature type="domain" description="Methyltransferase type 11" evidence="1">
    <location>
        <begin position="143"/>
        <end position="200"/>
    </location>
</feature>
<evidence type="ECO:0000259" key="1">
    <source>
        <dbReference type="Pfam" id="PF08241"/>
    </source>
</evidence>
<evidence type="ECO:0000313" key="2">
    <source>
        <dbReference type="EMBL" id="MEA5392271.1"/>
    </source>
</evidence>
<organism evidence="2 3">
    <name type="scientific">Cyanobium gracile UHCC 0139</name>
    <dbReference type="NCBI Taxonomy" id="3110308"/>
    <lineage>
        <taxon>Bacteria</taxon>
        <taxon>Bacillati</taxon>
        <taxon>Cyanobacteriota</taxon>
        <taxon>Cyanophyceae</taxon>
        <taxon>Synechococcales</taxon>
        <taxon>Prochlorococcaceae</taxon>
        <taxon>Cyanobium</taxon>
    </lineage>
</organism>
<keyword evidence="3" id="KW-1185">Reference proteome</keyword>
<evidence type="ECO:0000313" key="3">
    <source>
        <dbReference type="Proteomes" id="UP001304461"/>
    </source>
</evidence>
<dbReference type="GO" id="GO:0008168">
    <property type="term" value="F:methyltransferase activity"/>
    <property type="evidence" value="ECO:0007669"/>
    <property type="project" value="UniProtKB-KW"/>
</dbReference>
<sequence length="293" mass="32374">MAQVGIRPQLMPSERVLALHDLYRTYNSFSAFQPELAELLQQGNLLDESVAVSQMLGFLEPLTGEHVPPEALQIQGPNYRESLVANGLLSRNRAVLRVLEQTCGSLESLVQLDVYVVEALSSFALWMRRHLGAARLTCSEFLEDAELATSEVLHQDLCALTFPDSSFDVVLCNELFEHVPQLELAFREIARVLRPGGRLVATCPLAFGQVDSILKAQYDPVTHQTELLGDPERHGDPIRPVGGSLVYRIPGWDVLDQLRAAGFAAAQMHHIASWKYGVLGSDLPGVLVIEAKR</sequence>
<gene>
    <name evidence="2" type="ORF">VB738_13490</name>
</gene>
<dbReference type="Proteomes" id="UP001304461">
    <property type="component" value="Unassembled WGS sequence"/>
</dbReference>
<dbReference type="RefSeq" id="WP_323306228.1">
    <property type="nucleotide sequence ID" value="NZ_JAYGHX010000009.1"/>
</dbReference>
<name>A0ABU5RX29_9CYAN</name>
<keyword evidence="2" id="KW-0489">Methyltransferase</keyword>
<dbReference type="CDD" id="cd02440">
    <property type="entry name" value="AdoMet_MTases"/>
    <property type="match status" value="1"/>
</dbReference>
<dbReference type="EMBL" id="JAYGHX010000009">
    <property type="protein sequence ID" value="MEA5392271.1"/>
    <property type="molecule type" value="Genomic_DNA"/>
</dbReference>
<protein>
    <submittedName>
        <fullName evidence="2">Class I SAM-dependent methyltransferase</fullName>
    </submittedName>
</protein>
<dbReference type="GO" id="GO:0032259">
    <property type="term" value="P:methylation"/>
    <property type="evidence" value="ECO:0007669"/>
    <property type="project" value="UniProtKB-KW"/>
</dbReference>
<keyword evidence="2" id="KW-0808">Transferase</keyword>
<reference evidence="2 3" key="1">
    <citation type="submission" date="2023-12" db="EMBL/GenBank/DDBJ databases">
        <title>Baltic Sea Cyanobacteria.</title>
        <authorList>
            <person name="Delbaje E."/>
            <person name="Fewer D.P."/>
            <person name="Shishido T.K."/>
        </authorList>
    </citation>
    <scope>NUCLEOTIDE SEQUENCE [LARGE SCALE GENOMIC DNA]</scope>
    <source>
        <strain evidence="2 3">UHCC 0139</strain>
    </source>
</reference>
<accession>A0ABU5RX29</accession>
<comment type="caution">
    <text evidence="2">The sequence shown here is derived from an EMBL/GenBank/DDBJ whole genome shotgun (WGS) entry which is preliminary data.</text>
</comment>
<dbReference type="PANTHER" id="PTHR43591">
    <property type="entry name" value="METHYLTRANSFERASE"/>
    <property type="match status" value="1"/>
</dbReference>
<dbReference type="InterPro" id="IPR029063">
    <property type="entry name" value="SAM-dependent_MTases_sf"/>
</dbReference>
<dbReference type="Gene3D" id="3.40.50.150">
    <property type="entry name" value="Vaccinia Virus protein VP39"/>
    <property type="match status" value="1"/>
</dbReference>
<dbReference type="InterPro" id="IPR013216">
    <property type="entry name" value="Methyltransf_11"/>
</dbReference>
<dbReference type="SUPFAM" id="SSF53335">
    <property type="entry name" value="S-adenosyl-L-methionine-dependent methyltransferases"/>
    <property type="match status" value="1"/>
</dbReference>
<proteinExistence type="predicted"/>
<dbReference type="Pfam" id="PF08241">
    <property type="entry name" value="Methyltransf_11"/>
    <property type="match status" value="1"/>
</dbReference>